<name>A0A6U5N7W9_9EUKA</name>
<dbReference type="AlphaFoldDB" id="A0A6U5N7W9"/>
<dbReference type="InterPro" id="IPR052394">
    <property type="entry name" value="LRR-containing"/>
</dbReference>
<organism evidence="2">
    <name type="scientific">Calcidiscus leptoporus</name>
    <dbReference type="NCBI Taxonomy" id="127549"/>
    <lineage>
        <taxon>Eukaryota</taxon>
        <taxon>Haptista</taxon>
        <taxon>Haptophyta</taxon>
        <taxon>Prymnesiophyceae</taxon>
        <taxon>Coccolithales</taxon>
        <taxon>Calcidiscaceae</taxon>
        <taxon>Calcidiscus</taxon>
    </lineage>
</organism>
<dbReference type="PANTHER" id="PTHR24114:SF2">
    <property type="entry name" value="F-BOX DOMAIN-CONTAINING PROTEIN-RELATED"/>
    <property type="match status" value="1"/>
</dbReference>
<evidence type="ECO:0008006" key="3">
    <source>
        <dbReference type="Google" id="ProtNLM"/>
    </source>
</evidence>
<dbReference type="PANTHER" id="PTHR24114">
    <property type="entry name" value="LEUCINE RICH REPEAT FAMILY PROTEIN"/>
    <property type="match status" value="1"/>
</dbReference>
<dbReference type="Gene3D" id="3.80.10.10">
    <property type="entry name" value="Ribonuclease Inhibitor"/>
    <property type="match status" value="1"/>
</dbReference>
<dbReference type="Pfam" id="PF13516">
    <property type="entry name" value="LRR_6"/>
    <property type="match status" value="1"/>
</dbReference>
<dbReference type="EMBL" id="HBER01053714">
    <property type="protein sequence ID" value="CAD8551530.1"/>
    <property type="molecule type" value="Transcribed_RNA"/>
</dbReference>
<sequence length="276" mass="30992">MEALGASKPLTTVSTKNYKPPDNSDYYLDGPSTFVAPDYVTPLDPASGERSGYAPGNFPEETTQYFDYFFKGKSADDSKYRVNPLLTQHLLANEPRLTVLNVEGRDLDDKELYPVVRALQNNTTVKEINLARNRMDLAALELAEVLKFNKTVTKVNLFNNNMHAKAITAMAEMLSCNTTITELNLSCNFVRAEAKYLAEALSMNNTLNKLYLDNCQIADEESKILLKALDKSTVKEFRGFNNKCILKPNRQALRAWAPKQQNSMLDNTLLGWAMGK</sequence>
<gene>
    <name evidence="1" type="ORF">CLEP1334_LOCUS26814</name>
    <name evidence="2" type="ORF">CLEP1334_LOCUS26820</name>
</gene>
<dbReference type="InterPro" id="IPR032675">
    <property type="entry name" value="LRR_dom_sf"/>
</dbReference>
<dbReference type="SUPFAM" id="SSF52047">
    <property type="entry name" value="RNI-like"/>
    <property type="match status" value="1"/>
</dbReference>
<accession>A0A6U5N7W9</accession>
<dbReference type="InterPro" id="IPR001611">
    <property type="entry name" value="Leu-rich_rpt"/>
</dbReference>
<protein>
    <recommendedName>
        <fullName evidence="3">Tropomodulin</fullName>
    </recommendedName>
</protein>
<proteinExistence type="predicted"/>
<evidence type="ECO:0000313" key="2">
    <source>
        <dbReference type="EMBL" id="CAD8551530.1"/>
    </source>
</evidence>
<reference evidence="2" key="1">
    <citation type="submission" date="2021-01" db="EMBL/GenBank/DDBJ databases">
        <authorList>
            <person name="Corre E."/>
            <person name="Pelletier E."/>
            <person name="Niang G."/>
            <person name="Scheremetjew M."/>
            <person name="Finn R."/>
            <person name="Kale V."/>
            <person name="Holt S."/>
            <person name="Cochrane G."/>
            <person name="Meng A."/>
            <person name="Brown T."/>
            <person name="Cohen L."/>
        </authorList>
    </citation>
    <scope>NUCLEOTIDE SEQUENCE</scope>
    <source>
        <strain evidence="2">RCC1130</strain>
    </source>
</reference>
<dbReference type="EMBL" id="HBER01053703">
    <property type="protein sequence ID" value="CAD8551524.1"/>
    <property type="molecule type" value="Transcribed_RNA"/>
</dbReference>
<dbReference type="SMART" id="SM00368">
    <property type="entry name" value="LRR_RI"/>
    <property type="match status" value="4"/>
</dbReference>
<evidence type="ECO:0000313" key="1">
    <source>
        <dbReference type="EMBL" id="CAD8551524.1"/>
    </source>
</evidence>